<dbReference type="GO" id="GO:0005524">
    <property type="term" value="F:ATP binding"/>
    <property type="evidence" value="ECO:0007669"/>
    <property type="project" value="UniProtKB-KW"/>
</dbReference>
<protein>
    <submittedName>
        <fullName evidence="7">ATP-binding protein</fullName>
    </submittedName>
</protein>
<dbReference type="AlphaFoldDB" id="A0A1W6SRT8"/>
<reference evidence="7 8" key="1">
    <citation type="journal article" date="2015" name="Int. J. Syst. Evol. Microbiol.">
        <title>Nitrosospira lacus sp. nov., a psychrotolerant, ammonia-oxidizing bacterium from sandy lake sediment.</title>
        <authorList>
            <person name="Urakawa H."/>
            <person name="Garcia J.C."/>
            <person name="Nielsen J.L."/>
            <person name="Le V.Q."/>
            <person name="Kozlowski J.A."/>
            <person name="Stein L.Y."/>
            <person name="Lim C.K."/>
            <person name="Pommerening-Roser A."/>
            <person name="Martens-Habbena W."/>
            <person name="Stahl D.A."/>
            <person name="Klotz M.G."/>
        </authorList>
    </citation>
    <scope>NUCLEOTIDE SEQUENCE [LARGE SCALE GENOMIC DNA]</scope>
    <source>
        <strain evidence="7 8">APG3</strain>
    </source>
</reference>
<dbReference type="RefSeq" id="WP_004179144.1">
    <property type="nucleotide sequence ID" value="NZ_CP021106.3"/>
</dbReference>
<dbReference type="PRINTS" id="PR00775">
    <property type="entry name" value="HEATSHOCK90"/>
</dbReference>
<evidence type="ECO:0000256" key="2">
    <source>
        <dbReference type="ARBA" id="ARBA00022490"/>
    </source>
</evidence>
<dbReference type="GO" id="GO:0016887">
    <property type="term" value="F:ATP hydrolysis activity"/>
    <property type="evidence" value="ECO:0007669"/>
    <property type="project" value="InterPro"/>
</dbReference>
<dbReference type="Proteomes" id="UP000012179">
    <property type="component" value="Chromosome"/>
</dbReference>
<dbReference type="InterPro" id="IPR056471">
    <property type="entry name" value="HD-CE"/>
</dbReference>
<keyword evidence="4 7" id="KW-0067">ATP-binding</keyword>
<dbReference type="InterPro" id="IPR001404">
    <property type="entry name" value="Hsp90_fam"/>
</dbReference>
<keyword evidence="5" id="KW-0143">Chaperone</keyword>
<evidence type="ECO:0000256" key="3">
    <source>
        <dbReference type="ARBA" id="ARBA00022741"/>
    </source>
</evidence>
<dbReference type="EMBL" id="CP021106">
    <property type="protein sequence ID" value="ARO88512.1"/>
    <property type="molecule type" value="Genomic_DNA"/>
</dbReference>
<comment type="similarity">
    <text evidence="1">Belongs to the heat shock protein 90 family.</text>
</comment>
<dbReference type="InterPro" id="IPR036890">
    <property type="entry name" value="HATPase_C_sf"/>
</dbReference>
<evidence type="ECO:0000256" key="5">
    <source>
        <dbReference type="ARBA" id="ARBA00023186"/>
    </source>
</evidence>
<dbReference type="GO" id="GO:0051082">
    <property type="term" value="F:unfolded protein binding"/>
    <property type="evidence" value="ECO:0007669"/>
    <property type="project" value="InterPro"/>
</dbReference>
<dbReference type="SUPFAM" id="SSF55874">
    <property type="entry name" value="ATPase domain of HSP90 chaperone/DNA topoisomerase II/histidine kinase"/>
    <property type="match status" value="1"/>
</dbReference>
<dbReference type="GO" id="GO:0140662">
    <property type="term" value="F:ATP-dependent protein folding chaperone"/>
    <property type="evidence" value="ECO:0007669"/>
    <property type="project" value="InterPro"/>
</dbReference>
<evidence type="ECO:0000313" key="8">
    <source>
        <dbReference type="Proteomes" id="UP000012179"/>
    </source>
</evidence>
<proteinExistence type="inferred from homology"/>
<dbReference type="InterPro" id="IPR020575">
    <property type="entry name" value="Hsp90_N"/>
</dbReference>
<dbReference type="KEGG" id="nlc:EBAPG3_012440"/>
<evidence type="ECO:0000256" key="4">
    <source>
        <dbReference type="ARBA" id="ARBA00022840"/>
    </source>
</evidence>
<accession>A0A1W6SRT8</accession>
<evidence type="ECO:0000259" key="6">
    <source>
        <dbReference type="Pfam" id="PF24391"/>
    </source>
</evidence>
<keyword evidence="2" id="KW-0963">Cytoplasm</keyword>
<evidence type="ECO:0000256" key="1">
    <source>
        <dbReference type="ARBA" id="ARBA00008239"/>
    </source>
</evidence>
<gene>
    <name evidence="7" type="ORF">EBAPG3_012440</name>
</gene>
<dbReference type="eggNOG" id="COG0326">
    <property type="taxonomic scope" value="Bacteria"/>
</dbReference>
<name>A0A1W6SRT8_9PROT</name>
<dbReference type="Pfam" id="PF24391">
    <property type="entry name" value="HD-CE"/>
    <property type="match status" value="1"/>
</dbReference>
<dbReference type="OrthoDB" id="9802640at2"/>
<feature type="domain" description="HD-CE" evidence="6">
    <location>
        <begin position="52"/>
        <end position="318"/>
    </location>
</feature>
<keyword evidence="8" id="KW-1185">Reference proteome</keyword>
<dbReference type="Gene3D" id="3.30.565.10">
    <property type="entry name" value="Histidine kinase-like ATPase, C-terminal domain"/>
    <property type="match status" value="1"/>
</dbReference>
<keyword evidence="3" id="KW-0547">Nucleotide-binding</keyword>
<dbReference type="PANTHER" id="PTHR11528">
    <property type="entry name" value="HEAT SHOCK PROTEIN 90 FAMILY MEMBER"/>
    <property type="match status" value="1"/>
</dbReference>
<sequence length="887" mass="99271">MKRFEKTTLWQKTLAIQLDPDTEATNRARLRAAYESFRERAGVLAAEIAIVLPEFTVHDITHLDALWEMAQLITGEKFTLTPAEAFVLGGAFLIHDLGMGLAAYPKGVDALQKTELWHDTVASLLQKKHGRQSTIDEVKNPPEIIRNAAIRQVLRELHAKHAEHLALISWQDCHPSPNEYFLIDDPTLRNTYGPIIGKIAHSHWWPTEQLIQDLPREMGAPGGFDNSWTVDSVKLACILRTADASHLDERRAPGFLTTLRKPAGISADHWSFQEKLYQPRLESDRLVYTSKDNFSVEEASAWWACFDALKVVDRELRQVDSLLADTNRPRLSARGVAYIDDPLRLAKLIGTSTWLPIDAKIQVGDVARLIGSLGGEKLYGRNETVPLRELIQNASDAVRARRLVEGRPADWGWVTVRTGEDINGRWVEVEDSGVGMSINVLTGPFLDFGNSFWGTPLMHKELPGLESKGFSSSGQFGIGFFSVFMWGGKVQVITRRAERARDETLILEFQNGLTSRPILRKAHIHECLIEGGTRIRVWMSSPTIFNQMLRDSNLQKPWTLEERCAWLCPTLDVNLYVENKNKKLVVGAYDWISIKGSKLLQRLFGPRSNKSTTEDATLLKALGPMLRLLTSPSGEVVGRACVSTIKENRTDLVDHERVTPGVVTIGGFRSCELRGIFGVFVGKPHTAARDIGVPVADIDILRLWAAEQADLIFNESLDSELQVDCASIIRALNGATQKFHIANGAGGWKSAEEISKENLDDEVLILQDAALYLAHREFGEIKLHKNVFAVAMGIPGILQTRRHDVWINWPPENDSEGIWGRAWRFHSRTLNGALIEAIAKAWNIPLRQISKVFQQDTGKKTIKREIGLCNGNPVVLGVYVIRKPKSS</sequence>
<evidence type="ECO:0000313" key="7">
    <source>
        <dbReference type="EMBL" id="ARO88512.1"/>
    </source>
</evidence>
<organism evidence="7 8">
    <name type="scientific">Nitrosospira lacus</name>
    <dbReference type="NCBI Taxonomy" id="1288494"/>
    <lineage>
        <taxon>Bacteria</taxon>
        <taxon>Pseudomonadati</taxon>
        <taxon>Pseudomonadota</taxon>
        <taxon>Betaproteobacteria</taxon>
        <taxon>Nitrosomonadales</taxon>
        <taxon>Nitrosomonadaceae</taxon>
        <taxon>Nitrosospira</taxon>
    </lineage>
</organism>